<dbReference type="Proteomes" id="UP000184330">
    <property type="component" value="Unassembled WGS sequence"/>
</dbReference>
<feature type="compositionally biased region" description="Basic and acidic residues" evidence="1">
    <location>
        <begin position="290"/>
        <end position="300"/>
    </location>
</feature>
<keyword evidence="3" id="KW-1185">Reference proteome</keyword>
<feature type="compositionally biased region" description="Basic residues" evidence="1">
    <location>
        <begin position="255"/>
        <end position="265"/>
    </location>
</feature>
<feature type="region of interest" description="Disordered" evidence="1">
    <location>
        <begin position="237"/>
        <end position="346"/>
    </location>
</feature>
<feature type="compositionally biased region" description="Polar residues" evidence="1">
    <location>
        <begin position="314"/>
        <end position="323"/>
    </location>
</feature>
<dbReference type="EMBL" id="FJOG01000011">
    <property type="protein sequence ID" value="CZR58379.1"/>
    <property type="molecule type" value="Genomic_DNA"/>
</dbReference>
<protein>
    <submittedName>
        <fullName evidence="2">Uncharacterized protein</fullName>
    </submittedName>
</protein>
<evidence type="ECO:0000256" key="1">
    <source>
        <dbReference type="SAM" id="MobiDB-lite"/>
    </source>
</evidence>
<dbReference type="OrthoDB" id="10449131at2759"/>
<evidence type="ECO:0000313" key="3">
    <source>
        <dbReference type="Proteomes" id="UP000184330"/>
    </source>
</evidence>
<feature type="region of interest" description="Disordered" evidence="1">
    <location>
        <begin position="477"/>
        <end position="596"/>
    </location>
</feature>
<dbReference type="AlphaFoldDB" id="A0A1L7X030"/>
<name>A0A1L7X030_9HELO</name>
<reference evidence="2 3" key="1">
    <citation type="submission" date="2016-03" db="EMBL/GenBank/DDBJ databases">
        <authorList>
            <person name="Ploux O."/>
        </authorList>
    </citation>
    <scope>NUCLEOTIDE SEQUENCE [LARGE SCALE GENOMIC DNA]</scope>
    <source>
        <strain evidence="2 3">UAMH 11012</strain>
    </source>
</reference>
<feature type="compositionally biased region" description="Polar residues" evidence="1">
    <location>
        <begin position="582"/>
        <end position="596"/>
    </location>
</feature>
<feature type="compositionally biased region" description="Basic and acidic residues" evidence="1">
    <location>
        <begin position="209"/>
        <end position="219"/>
    </location>
</feature>
<evidence type="ECO:0000313" key="2">
    <source>
        <dbReference type="EMBL" id="CZR58379.1"/>
    </source>
</evidence>
<organism evidence="2 3">
    <name type="scientific">Phialocephala subalpina</name>
    <dbReference type="NCBI Taxonomy" id="576137"/>
    <lineage>
        <taxon>Eukaryota</taxon>
        <taxon>Fungi</taxon>
        <taxon>Dikarya</taxon>
        <taxon>Ascomycota</taxon>
        <taxon>Pezizomycotina</taxon>
        <taxon>Leotiomycetes</taxon>
        <taxon>Helotiales</taxon>
        <taxon>Mollisiaceae</taxon>
        <taxon>Phialocephala</taxon>
        <taxon>Phialocephala fortinii species complex</taxon>
    </lineage>
</organism>
<feature type="region of interest" description="Disordered" evidence="1">
    <location>
        <begin position="209"/>
        <end position="228"/>
    </location>
</feature>
<sequence>MAQNTILTITTSEMESSAECHNEELFSRAERFPLVIREEDIERGETILAEACAALEKGKVICAYHNDPKCWGNCTDLWNPFNKIEFQLKRIECQIPRNSYWNDEVFVKMLSIWAYHLHHTYFRSSSCETLLAIFANKVFEDLKDAANGGSGNLQESFSHFLCNFHAEDGVLKQVAIGLGKLGGHLSYLQKEEAEEKRKQAELLHEKIAKEKQKCHDETLPKSQNMQDIDEAVPTTLQATGRASTRKPTPKESKARAKPAAKRKRGTAMSQSIQDNGEGSSTSAPGYDMASEFRSENEASRPMRKRNKTEKARSSIMSQHTQDNGEGPSSDVPKVSYPLTPASPPSPPLQYVQPTYAELANKDSPSWAEKYEKGSLGKIGLEVGKFDIEVKTPEMSEWTFEPPPIKKNKSTGPSFEWLAYAILLRVPGHEQNKDLKKCFRSSIQTLSRSVKLIQVCEKGLAAKDGGWWRIKDAKEVQIKASGGRKHQVKPIASDDGEGATNNEPVSSEPSPNTPEHPPGKRSMGENLDEVGLCTPPSLGEDNIPQREGHSQGMLRPNSVQRLIGDHKKTSVRYSDPLHDPDVSRSSVPTSAGQSKVS</sequence>
<gene>
    <name evidence="2" type="ORF">PAC_08271</name>
</gene>
<feature type="compositionally biased region" description="Polar residues" evidence="1">
    <location>
        <begin position="498"/>
        <end position="509"/>
    </location>
</feature>
<proteinExistence type="predicted"/>
<accession>A0A1L7X030</accession>
<feature type="compositionally biased region" description="Polar residues" evidence="1">
    <location>
        <begin position="267"/>
        <end position="283"/>
    </location>
</feature>
<feature type="compositionally biased region" description="Polar residues" evidence="1">
    <location>
        <begin position="237"/>
        <end position="246"/>
    </location>
</feature>